<dbReference type="KEGG" id="och:CES85_1482"/>
<evidence type="ECO:0000313" key="1">
    <source>
        <dbReference type="EMBL" id="ASV87513.1"/>
    </source>
</evidence>
<sequence length="59" mass="6810">MILGLLSVDLFPTASAQKSESIFGKRDAQIQWLRASFVRPRGRRALWLKSIYERFAQAK</sequence>
<accession>A0A248UKX3</accession>
<proteinExistence type="predicted"/>
<reference evidence="1 2" key="1">
    <citation type="submission" date="2017-07" db="EMBL/GenBank/DDBJ databases">
        <title>Phylogenetic study on the rhizospheric bacterium Ochrobactrum sp. A44.</title>
        <authorList>
            <person name="Krzyzanowska D.M."/>
            <person name="Ossowicki A."/>
            <person name="Rajewska M."/>
            <person name="Maciag T."/>
            <person name="Kaczynski Z."/>
            <person name="Czerwicka M."/>
            <person name="Jafra S."/>
        </authorList>
    </citation>
    <scope>NUCLEOTIDE SEQUENCE [LARGE SCALE GENOMIC DNA]</scope>
    <source>
        <strain evidence="1 2">A44</strain>
    </source>
</reference>
<protein>
    <submittedName>
        <fullName evidence="1">Uncharacterized protein</fullName>
    </submittedName>
</protein>
<dbReference type="Proteomes" id="UP000215256">
    <property type="component" value="Chromosome 1"/>
</dbReference>
<evidence type="ECO:0000313" key="2">
    <source>
        <dbReference type="Proteomes" id="UP000215256"/>
    </source>
</evidence>
<name>A0A248UKX3_9HYPH</name>
<dbReference type="EMBL" id="CP022604">
    <property type="protein sequence ID" value="ASV87513.1"/>
    <property type="molecule type" value="Genomic_DNA"/>
</dbReference>
<gene>
    <name evidence="1" type="ORF">CES85_1482</name>
</gene>
<organism evidence="1 2">
    <name type="scientific">Ochrobactrum quorumnocens</name>
    <dbReference type="NCBI Taxonomy" id="271865"/>
    <lineage>
        <taxon>Bacteria</taxon>
        <taxon>Pseudomonadati</taxon>
        <taxon>Pseudomonadota</taxon>
        <taxon>Alphaproteobacteria</taxon>
        <taxon>Hyphomicrobiales</taxon>
        <taxon>Brucellaceae</taxon>
        <taxon>Brucella/Ochrobactrum group</taxon>
        <taxon>Ochrobactrum</taxon>
    </lineage>
</organism>
<dbReference type="AlphaFoldDB" id="A0A248UKX3"/>